<dbReference type="Proteomes" id="UP000011115">
    <property type="component" value="Unassembled WGS sequence"/>
</dbReference>
<dbReference type="Gramene" id="PGSC0003DMT400085455">
    <property type="protein sequence ID" value="PGSC0003DMT400085455"/>
    <property type="gene ID" value="PGSC0003DMG400035026"/>
</dbReference>
<keyword evidence="3" id="KW-1185">Reference proteome</keyword>
<organism evidence="2 3">
    <name type="scientific">Solanum tuberosum</name>
    <name type="common">Potato</name>
    <dbReference type="NCBI Taxonomy" id="4113"/>
    <lineage>
        <taxon>Eukaryota</taxon>
        <taxon>Viridiplantae</taxon>
        <taxon>Streptophyta</taxon>
        <taxon>Embryophyta</taxon>
        <taxon>Tracheophyta</taxon>
        <taxon>Spermatophyta</taxon>
        <taxon>Magnoliopsida</taxon>
        <taxon>eudicotyledons</taxon>
        <taxon>Gunneridae</taxon>
        <taxon>Pentapetalae</taxon>
        <taxon>asterids</taxon>
        <taxon>lamiids</taxon>
        <taxon>Solanales</taxon>
        <taxon>Solanaceae</taxon>
        <taxon>Solanoideae</taxon>
        <taxon>Solaneae</taxon>
        <taxon>Solanum</taxon>
    </lineage>
</organism>
<reference evidence="3" key="1">
    <citation type="journal article" date="2011" name="Nature">
        <title>Genome sequence and analysis of the tuber crop potato.</title>
        <authorList>
            <consortium name="The Potato Genome Sequencing Consortium"/>
        </authorList>
    </citation>
    <scope>NUCLEOTIDE SEQUENCE [LARGE SCALE GENOMIC DNA]</scope>
    <source>
        <strain evidence="3">cv. DM1-3 516 R44</strain>
    </source>
</reference>
<dbReference type="HOGENOM" id="CLU_1055257_0_0_1"/>
<evidence type="ECO:0000313" key="3">
    <source>
        <dbReference type="Proteomes" id="UP000011115"/>
    </source>
</evidence>
<name>M1D9J2_SOLTU</name>
<dbReference type="PaxDb" id="4113-PGSC0003DMT400085455"/>
<reference evidence="2" key="2">
    <citation type="submission" date="2015-06" db="UniProtKB">
        <authorList>
            <consortium name="EnsemblPlants"/>
        </authorList>
    </citation>
    <scope>IDENTIFICATION</scope>
    <source>
        <strain evidence="2">DM1-3 516 R44</strain>
    </source>
</reference>
<protein>
    <recommendedName>
        <fullName evidence="4">Integrase core domain containing protein</fullName>
    </recommendedName>
</protein>
<evidence type="ECO:0008006" key="4">
    <source>
        <dbReference type="Google" id="ProtNLM"/>
    </source>
</evidence>
<evidence type="ECO:0000313" key="2">
    <source>
        <dbReference type="EnsemblPlants" id="PGSC0003DMT400085455"/>
    </source>
</evidence>
<dbReference type="EnsemblPlants" id="PGSC0003DMT400085455">
    <property type="protein sequence ID" value="PGSC0003DMT400085455"/>
    <property type="gene ID" value="PGSC0003DMG400035026"/>
</dbReference>
<dbReference type="InParanoid" id="M1D9J2"/>
<feature type="compositionally biased region" description="Low complexity" evidence="1">
    <location>
        <begin position="190"/>
        <end position="208"/>
    </location>
</feature>
<sequence>MHCNFRRASPCSPKAVGDSPKGLSHCIHAIFMRKFLANPFGDPDLAHQSDSATGRPTKGCWYKHATPQAGQRDKDQQGCRCIEGKGYQHPTIGGKGKGKGKAPTSPKVRSDSDDIYATHLTTSESDGEHPEHQVATSELEDDELVVAQRKELRSKRRAWVPRDEKKDVAVIPTSSTNIRRIEAEHLKVLPTSAPGPSGTSSVVPSDTPISSAAPLPPRSGTAIDVAPGPQSLRHHYYGWGS</sequence>
<proteinExistence type="predicted"/>
<feature type="region of interest" description="Disordered" evidence="1">
    <location>
        <begin position="190"/>
        <end position="231"/>
    </location>
</feature>
<accession>M1D9J2</accession>
<feature type="region of interest" description="Disordered" evidence="1">
    <location>
        <begin position="1"/>
        <end position="20"/>
    </location>
</feature>
<feature type="region of interest" description="Disordered" evidence="1">
    <location>
        <begin position="90"/>
        <end position="114"/>
    </location>
</feature>
<evidence type="ECO:0000256" key="1">
    <source>
        <dbReference type="SAM" id="MobiDB-lite"/>
    </source>
</evidence>
<dbReference type="AlphaFoldDB" id="M1D9J2"/>